<gene>
    <name evidence="2" type="ORF">A2693_01995</name>
</gene>
<protein>
    <submittedName>
        <fullName evidence="2">Uncharacterized protein</fullName>
    </submittedName>
</protein>
<accession>A0A1F5GCF3</accession>
<comment type="caution">
    <text evidence="2">The sequence shown here is derived from an EMBL/GenBank/DDBJ whole genome shotgun (WGS) entry which is preliminary data.</text>
</comment>
<feature type="coiled-coil region" evidence="1">
    <location>
        <begin position="118"/>
        <end position="156"/>
    </location>
</feature>
<sequence length="187" mass="20393">MNDDSLIGEVTSGIAGEFSKFGKSVTSQITGSTPKNPADATAVKQVTGFGKAITGQLFGSKPESTQKAKSIPQPASFLDELKKMGRSVTAQVSCAEDLTGEQVSEMAKKDEEFSKQEADALKARIAKIYEEYRAKKKQMDEEIKSKLAQEEQHQKEGEVLMQKNEEVSLNNPAIAKTRAEIKNYGAE</sequence>
<dbReference type="Proteomes" id="UP000178577">
    <property type="component" value="Unassembled WGS sequence"/>
</dbReference>
<keyword evidence="1" id="KW-0175">Coiled coil</keyword>
<proteinExistence type="predicted"/>
<evidence type="ECO:0000256" key="1">
    <source>
        <dbReference type="SAM" id="Coils"/>
    </source>
</evidence>
<dbReference type="AlphaFoldDB" id="A0A1F5GCF3"/>
<evidence type="ECO:0000313" key="3">
    <source>
        <dbReference type="Proteomes" id="UP000178577"/>
    </source>
</evidence>
<reference evidence="2 3" key="1">
    <citation type="journal article" date="2016" name="Nat. Commun.">
        <title>Thousands of microbial genomes shed light on interconnected biogeochemical processes in an aquifer system.</title>
        <authorList>
            <person name="Anantharaman K."/>
            <person name="Brown C.T."/>
            <person name="Hug L.A."/>
            <person name="Sharon I."/>
            <person name="Castelle C.J."/>
            <person name="Probst A.J."/>
            <person name="Thomas B.C."/>
            <person name="Singh A."/>
            <person name="Wilkins M.J."/>
            <person name="Karaoz U."/>
            <person name="Brodie E.L."/>
            <person name="Williams K.H."/>
            <person name="Hubbard S.S."/>
            <person name="Banfield J.F."/>
        </authorList>
    </citation>
    <scope>NUCLEOTIDE SEQUENCE [LARGE SCALE GENOMIC DNA]</scope>
</reference>
<dbReference type="EMBL" id="MFAY01000006">
    <property type="protein sequence ID" value="OGD89535.1"/>
    <property type="molecule type" value="Genomic_DNA"/>
</dbReference>
<evidence type="ECO:0000313" key="2">
    <source>
        <dbReference type="EMBL" id="OGD89535.1"/>
    </source>
</evidence>
<name>A0A1F5GCF3_9BACT</name>
<organism evidence="2 3">
    <name type="scientific">Candidatus Curtissbacteria bacterium RIFCSPHIGHO2_01_FULL_40_12</name>
    <dbReference type="NCBI Taxonomy" id="1797710"/>
    <lineage>
        <taxon>Bacteria</taxon>
        <taxon>Candidatus Curtissiibacteriota</taxon>
    </lineage>
</organism>